<dbReference type="EMBL" id="JADNRY010000013">
    <property type="protein sequence ID" value="KAF9074487.1"/>
    <property type="molecule type" value="Genomic_DNA"/>
</dbReference>
<dbReference type="Pfam" id="PF00649">
    <property type="entry name" value="Copper-fist"/>
    <property type="match status" value="1"/>
</dbReference>
<evidence type="ECO:0000313" key="10">
    <source>
        <dbReference type="Proteomes" id="UP000772434"/>
    </source>
</evidence>
<accession>A0A9P5Q5K1</accession>
<sequence length="356" mass="40658">MILFNEKKYACETCIKGHRTSGCRHTSRPLYEIKKKGRPITQCSHCRELRAKRQVHVKCICPKEEREERVFLRGLNRTLQKPAFPNGLPSAIETSVASQLSSESMSSDSEYGADCLCSSWRPSNRRKDTKTPAEYFTTLPSWSTDSPVSRTASHSSNRMAGYRHVLVDSYNEAFFGTMARHNLYQQHDYSPYGRASDRVRPNQPNHYLFYSKYPEFKSDQVTYSNGQRQFSLPMASPRKEPYGFDAAQIEPWNTCPYNVPGVFSHCDERIGTHNIKTEAVPETLPGCAEPATPLDTTYHQFPLNTMGHPDEVGMIDAWVDPFSLTNNLRGSSGFMEPQQCYRNAGTFDDFVHYTRQ</sequence>
<evidence type="ECO:0000256" key="4">
    <source>
        <dbReference type="ARBA" id="ARBA00023008"/>
    </source>
</evidence>
<evidence type="ECO:0000256" key="7">
    <source>
        <dbReference type="ARBA" id="ARBA00023242"/>
    </source>
</evidence>
<dbReference type="Gene3D" id="3.90.430.10">
    <property type="entry name" value="Copper fist DNA-binding domain"/>
    <property type="match status" value="1"/>
</dbReference>
<dbReference type="GO" id="GO:0005634">
    <property type="term" value="C:nucleus"/>
    <property type="evidence" value="ECO:0007669"/>
    <property type="project" value="UniProtKB-SubCell"/>
</dbReference>
<comment type="caution">
    <text evidence="9">The sequence shown here is derived from an EMBL/GenBank/DDBJ whole genome shotgun (WGS) entry which is preliminary data.</text>
</comment>
<reference evidence="9" key="1">
    <citation type="submission" date="2020-11" db="EMBL/GenBank/DDBJ databases">
        <authorList>
            <consortium name="DOE Joint Genome Institute"/>
            <person name="Ahrendt S."/>
            <person name="Riley R."/>
            <person name="Andreopoulos W."/>
            <person name="Labutti K."/>
            <person name="Pangilinan J."/>
            <person name="Ruiz-Duenas F.J."/>
            <person name="Barrasa J.M."/>
            <person name="Sanchez-Garcia M."/>
            <person name="Camarero S."/>
            <person name="Miyauchi S."/>
            <person name="Serrano A."/>
            <person name="Linde D."/>
            <person name="Babiker R."/>
            <person name="Drula E."/>
            <person name="Ayuso-Fernandez I."/>
            <person name="Pacheco R."/>
            <person name="Padilla G."/>
            <person name="Ferreira P."/>
            <person name="Barriuso J."/>
            <person name="Kellner H."/>
            <person name="Castanera R."/>
            <person name="Alfaro M."/>
            <person name="Ramirez L."/>
            <person name="Pisabarro A.G."/>
            <person name="Kuo A."/>
            <person name="Tritt A."/>
            <person name="Lipzen A."/>
            <person name="He G."/>
            <person name="Yan M."/>
            <person name="Ng V."/>
            <person name="Cullen D."/>
            <person name="Martin F."/>
            <person name="Rosso M.-N."/>
            <person name="Henrissat B."/>
            <person name="Hibbett D."/>
            <person name="Martinez A.T."/>
            <person name="Grigoriev I.V."/>
        </authorList>
    </citation>
    <scope>NUCLEOTIDE SEQUENCE</scope>
    <source>
        <strain evidence="9">AH 40177</strain>
    </source>
</reference>
<dbReference type="AlphaFoldDB" id="A0A9P5Q5K1"/>
<evidence type="ECO:0000256" key="5">
    <source>
        <dbReference type="ARBA" id="ARBA00023015"/>
    </source>
</evidence>
<keyword evidence="4" id="KW-0186">Copper</keyword>
<dbReference type="PROSITE" id="PS50073">
    <property type="entry name" value="COPPER_FIST_2"/>
    <property type="match status" value="1"/>
</dbReference>
<dbReference type="GO" id="GO:0045944">
    <property type="term" value="P:positive regulation of transcription by RNA polymerase II"/>
    <property type="evidence" value="ECO:0007669"/>
    <property type="project" value="TreeGrafter"/>
</dbReference>
<evidence type="ECO:0000256" key="2">
    <source>
        <dbReference type="ARBA" id="ARBA00022723"/>
    </source>
</evidence>
<dbReference type="GO" id="GO:0006878">
    <property type="term" value="P:intracellular copper ion homeostasis"/>
    <property type="evidence" value="ECO:0007669"/>
    <property type="project" value="TreeGrafter"/>
</dbReference>
<keyword evidence="7" id="KW-0539">Nucleus</keyword>
<keyword evidence="3" id="KW-0862">Zinc</keyword>
<keyword evidence="6" id="KW-0804">Transcription</keyword>
<gene>
    <name evidence="9" type="ORF">BDP27DRAFT_1359575</name>
</gene>
<dbReference type="SMART" id="SM00412">
    <property type="entry name" value="Cu_FIST"/>
    <property type="match status" value="1"/>
</dbReference>
<name>A0A9P5Q5K1_9AGAR</name>
<proteinExistence type="predicted"/>
<dbReference type="GO" id="GO:0005507">
    <property type="term" value="F:copper ion binding"/>
    <property type="evidence" value="ECO:0007669"/>
    <property type="project" value="InterPro"/>
</dbReference>
<dbReference type="Proteomes" id="UP000772434">
    <property type="component" value="Unassembled WGS sequence"/>
</dbReference>
<keyword evidence="5" id="KW-0805">Transcription regulation</keyword>
<organism evidence="9 10">
    <name type="scientific">Rhodocollybia butyracea</name>
    <dbReference type="NCBI Taxonomy" id="206335"/>
    <lineage>
        <taxon>Eukaryota</taxon>
        <taxon>Fungi</taxon>
        <taxon>Dikarya</taxon>
        <taxon>Basidiomycota</taxon>
        <taxon>Agaricomycotina</taxon>
        <taxon>Agaricomycetes</taxon>
        <taxon>Agaricomycetidae</taxon>
        <taxon>Agaricales</taxon>
        <taxon>Marasmiineae</taxon>
        <taxon>Omphalotaceae</taxon>
        <taxon>Rhodocollybia</taxon>
    </lineage>
</organism>
<evidence type="ECO:0000256" key="1">
    <source>
        <dbReference type="ARBA" id="ARBA00004123"/>
    </source>
</evidence>
<dbReference type="InterPro" id="IPR001083">
    <property type="entry name" value="Cu_fist_DNA-bd_dom"/>
</dbReference>
<comment type="subcellular location">
    <subcellularLocation>
        <location evidence="1">Nucleus</location>
    </subcellularLocation>
</comment>
<dbReference type="FunFam" id="3.90.430.10:FF:000001">
    <property type="entry name" value="Copper fist DNA-binding protein"/>
    <property type="match status" value="1"/>
</dbReference>
<dbReference type="PRINTS" id="PR00617">
    <property type="entry name" value="COPPERFIST"/>
</dbReference>
<dbReference type="PANTHER" id="PTHR28088:SF5">
    <property type="entry name" value="TRANSCRIPTIONAL ACTIVATOR HAA1-RELATED"/>
    <property type="match status" value="1"/>
</dbReference>
<evidence type="ECO:0000256" key="3">
    <source>
        <dbReference type="ARBA" id="ARBA00022833"/>
    </source>
</evidence>
<keyword evidence="2" id="KW-0479">Metal-binding</keyword>
<feature type="domain" description="Copper-fist" evidence="8">
    <location>
        <begin position="1"/>
        <end position="40"/>
    </location>
</feature>
<dbReference type="PROSITE" id="PS01119">
    <property type="entry name" value="COPPER_FIST_1"/>
    <property type="match status" value="1"/>
</dbReference>
<dbReference type="OrthoDB" id="5600085at2759"/>
<dbReference type="GO" id="GO:0000981">
    <property type="term" value="F:DNA-binding transcription factor activity, RNA polymerase II-specific"/>
    <property type="evidence" value="ECO:0007669"/>
    <property type="project" value="TreeGrafter"/>
</dbReference>
<dbReference type="SMART" id="SM01090">
    <property type="entry name" value="Copper-fist"/>
    <property type="match status" value="1"/>
</dbReference>
<protein>
    <submittedName>
        <fullName evidence="9">Copper fist DNA binding domain-containing protein</fullName>
    </submittedName>
</protein>
<keyword evidence="10" id="KW-1185">Reference proteome</keyword>
<evidence type="ECO:0000256" key="6">
    <source>
        <dbReference type="ARBA" id="ARBA00023163"/>
    </source>
</evidence>
<dbReference type="PANTHER" id="PTHR28088">
    <property type="entry name" value="TRANSCRIPTIONAL ACTIVATOR HAA1-RELATED"/>
    <property type="match status" value="1"/>
</dbReference>
<dbReference type="SUPFAM" id="SSF57879">
    <property type="entry name" value="Zinc domain conserved in yeast copper-regulated transcription factors"/>
    <property type="match status" value="1"/>
</dbReference>
<dbReference type="InterPro" id="IPR036395">
    <property type="entry name" value="Cu_fist_DNA-bd_dom_sf"/>
</dbReference>
<evidence type="ECO:0000313" key="9">
    <source>
        <dbReference type="EMBL" id="KAF9074487.1"/>
    </source>
</evidence>
<dbReference type="InterPro" id="IPR051763">
    <property type="entry name" value="Copper_Homeo_Regul"/>
</dbReference>
<evidence type="ECO:0000259" key="8">
    <source>
        <dbReference type="PROSITE" id="PS50073"/>
    </source>
</evidence>
<dbReference type="GO" id="GO:0000978">
    <property type="term" value="F:RNA polymerase II cis-regulatory region sequence-specific DNA binding"/>
    <property type="evidence" value="ECO:0007669"/>
    <property type="project" value="TreeGrafter"/>
</dbReference>
<dbReference type="GO" id="GO:0006879">
    <property type="term" value="P:intracellular iron ion homeostasis"/>
    <property type="evidence" value="ECO:0007669"/>
    <property type="project" value="TreeGrafter"/>
</dbReference>